<evidence type="ECO:0000256" key="10">
    <source>
        <dbReference type="ARBA" id="ARBA00023237"/>
    </source>
</evidence>
<evidence type="ECO:0000256" key="14">
    <source>
        <dbReference type="SAM" id="SignalP"/>
    </source>
</evidence>
<dbReference type="InterPro" id="IPR000531">
    <property type="entry name" value="Beta-barrel_TonB"/>
</dbReference>
<organism evidence="17 18">
    <name type="scientific">Novosphingobium pentaromativorans US6-1</name>
    <dbReference type="NCBI Taxonomy" id="1088721"/>
    <lineage>
        <taxon>Bacteria</taxon>
        <taxon>Pseudomonadati</taxon>
        <taxon>Pseudomonadota</taxon>
        <taxon>Alphaproteobacteria</taxon>
        <taxon>Sphingomonadales</taxon>
        <taxon>Sphingomonadaceae</taxon>
        <taxon>Novosphingobium</taxon>
    </lineage>
</organism>
<evidence type="ECO:0000256" key="6">
    <source>
        <dbReference type="ARBA" id="ARBA00023004"/>
    </source>
</evidence>
<dbReference type="KEGG" id="npn:JI59_19780"/>
<reference evidence="17 18" key="1">
    <citation type="journal article" date="2012" name="J. Bacteriol.">
        <title>Genome sequence of benzo(a)pyrene-degrading bacterium Novosphingobium pentaromativorans US6-1.</title>
        <authorList>
            <person name="Luo Y.R."/>
            <person name="Kang S.G."/>
            <person name="Kim S.J."/>
            <person name="Kim M.R."/>
            <person name="Li N."/>
            <person name="Lee J.H."/>
            <person name="Kwon K.K."/>
        </authorList>
    </citation>
    <scope>NUCLEOTIDE SEQUENCE [LARGE SCALE GENOMIC DNA]</scope>
    <source>
        <strain evidence="17 18">US6-1</strain>
    </source>
</reference>
<feature type="region of interest" description="Disordered" evidence="13">
    <location>
        <begin position="28"/>
        <end position="58"/>
    </location>
</feature>
<evidence type="ECO:0000256" key="8">
    <source>
        <dbReference type="ARBA" id="ARBA00023077"/>
    </source>
</evidence>
<keyword evidence="8 12" id="KW-0798">TonB box</keyword>
<evidence type="ECO:0000256" key="9">
    <source>
        <dbReference type="ARBA" id="ARBA00023136"/>
    </source>
</evidence>
<comment type="similarity">
    <text evidence="11 12">Belongs to the TonB-dependent receptor family.</text>
</comment>
<dbReference type="Gene3D" id="2.40.170.20">
    <property type="entry name" value="TonB-dependent receptor, beta-barrel domain"/>
    <property type="match status" value="1"/>
</dbReference>
<evidence type="ECO:0000256" key="5">
    <source>
        <dbReference type="ARBA" id="ARBA00022692"/>
    </source>
</evidence>
<dbReference type="PATRIC" id="fig|1088721.3.peg.3115"/>
<dbReference type="AlphaFoldDB" id="G6EFN8"/>
<feature type="domain" description="TonB-dependent receptor-like beta-barrel" evidence="15">
    <location>
        <begin position="291"/>
        <end position="781"/>
    </location>
</feature>
<evidence type="ECO:0000256" key="1">
    <source>
        <dbReference type="ARBA" id="ARBA00004571"/>
    </source>
</evidence>
<keyword evidence="18" id="KW-1185">Reference proteome</keyword>
<sequence>MKRKFTFLSSVSLIGPIAVALATPAWASSDDTVTGSNVAETQTAPDVTSGESADETGASASSLQEIIVTAQRREENLQRAAIAISVVTGGDLARQGISQPNQLQAVVPSLQTRTGGSYSNFFIRGVGATVTNGYTDPAVAFNYDGIYISRPSALNGYFYDVQRVEVLKGPQGTLYGRNATGGAVNVLSNLPKLGELSGSLTGEVGNYDLVHVDGHINVPIGNNSALRLSSNWINRSGYYRDGTGDEVSRAARLQFLTEPTEDLKIRLSTDYYHQGGNGQGSTISTVINPVTSNGVVTGYSYDPTNLAPNTGIRSRETQAILGTRFLLPTRVFNPAEPDYNTLDNTFWGVNAQVDWRTPIGTLTVLPAYRRSKLNIRETDGGNPTRINELSKQTSLELRLASDSDGPLKYLAGLYYLKEDIDARYIFNFRNVSPYQDLKTGVKSYAAFGRLTYELSDSFRLTGGLRYTNDKRYMDGDGLVLVAICTEPGTAPCANGVAVPIFENLSDLGISQPYAPTPIPGTSTVLLPKLNSVNGKSSESAVTWRVGAEWDIGPRSLLYASYETGFRSGGFFFTADDPTFKPEKIGALTIGSKNRFFDNRLQLNVELFYWKYRDQQVSHISTDSTGGSVFITENVGRSTNKGFEVETRFLPFKNTLLSADVQYLDAKFNEFTYNAPNSGSPPVNGCASSLASNSVTYLIDCSGGAPLRAPKWSMNFGIEQTIALMNGADLVANLSTHYQTSSLVGTEFIAAEMQKSYWMSNASITYKSSEGNWSLTAFLNNIENTYVSNSIRLNSSNKILSTSYMPPRTYGLRATVSF</sequence>
<dbReference type="InterPro" id="IPR039426">
    <property type="entry name" value="TonB-dep_rcpt-like"/>
</dbReference>
<evidence type="ECO:0000256" key="2">
    <source>
        <dbReference type="ARBA" id="ARBA00022448"/>
    </source>
</evidence>
<dbReference type="EMBL" id="AGFM01000051">
    <property type="protein sequence ID" value="EHJ59909.1"/>
    <property type="molecule type" value="Genomic_DNA"/>
</dbReference>
<keyword evidence="7" id="KW-0406">Ion transport</keyword>
<feature type="compositionally biased region" description="Polar residues" evidence="13">
    <location>
        <begin position="29"/>
        <end position="51"/>
    </location>
</feature>
<keyword evidence="3 11" id="KW-1134">Transmembrane beta strand</keyword>
<dbReference type="PROSITE" id="PS52016">
    <property type="entry name" value="TONB_DEPENDENT_REC_3"/>
    <property type="match status" value="1"/>
</dbReference>
<dbReference type="PANTHER" id="PTHR32552:SF81">
    <property type="entry name" value="TONB-DEPENDENT OUTER MEMBRANE RECEPTOR"/>
    <property type="match status" value="1"/>
</dbReference>
<evidence type="ECO:0000256" key="4">
    <source>
        <dbReference type="ARBA" id="ARBA00022496"/>
    </source>
</evidence>
<keyword evidence="2 11" id="KW-0813">Transport</keyword>
<feature type="signal peptide" evidence="14">
    <location>
        <begin position="1"/>
        <end position="27"/>
    </location>
</feature>
<evidence type="ECO:0008006" key="19">
    <source>
        <dbReference type="Google" id="ProtNLM"/>
    </source>
</evidence>
<dbReference type="PANTHER" id="PTHR32552">
    <property type="entry name" value="FERRICHROME IRON RECEPTOR-RELATED"/>
    <property type="match status" value="1"/>
</dbReference>
<dbReference type="InterPro" id="IPR036942">
    <property type="entry name" value="Beta-barrel_TonB_sf"/>
</dbReference>
<evidence type="ECO:0000256" key="12">
    <source>
        <dbReference type="RuleBase" id="RU003357"/>
    </source>
</evidence>
<dbReference type="Pfam" id="PF00593">
    <property type="entry name" value="TonB_dep_Rec_b-barrel"/>
    <property type="match status" value="1"/>
</dbReference>
<dbReference type="eggNOG" id="COG4771">
    <property type="taxonomic scope" value="Bacteria"/>
</dbReference>
<dbReference type="RefSeq" id="WP_007014067.1">
    <property type="nucleotide sequence ID" value="NZ_AGFM01000051.1"/>
</dbReference>
<keyword evidence="4" id="KW-0410">Iron transport</keyword>
<evidence type="ECO:0000256" key="13">
    <source>
        <dbReference type="SAM" id="MobiDB-lite"/>
    </source>
</evidence>
<gene>
    <name evidence="17" type="ORF">NSU_3159</name>
</gene>
<comment type="caution">
    <text evidence="17">The sequence shown here is derived from an EMBL/GenBank/DDBJ whole genome shotgun (WGS) entry which is preliminary data.</text>
</comment>
<dbReference type="Proteomes" id="UP000004030">
    <property type="component" value="Unassembled WGS sequence"/>
</dbReference>
<feature type="domain" description="TonB-dependent receptor plug" evidence="16">
    <location>
        <begin position="78"/>
        <end position="183"/>
    </location>
</feature>
<evidence type="ECO:0000256" key="11">
    <source>
        <dbReference type="PROSITE-ProRule" id="PRU01360"/>
    </source>
</evidence>
<dbReference type="InterPro" id="IPR012910">
    <property type="entry name" value="Plug_dom"/>
</dbReference>
<dbReference type="GO" id="GO:0006826">
    <property type="term" value="P:iron ion transport"/>
    <property type="evidence" value="ECO:0007669"/>
    <property type="project" value="UniProtKB-KW"/>
</dbReference>
<proteinExistence type="inferred from homology"/>
<keyword evidence="14" id="KW-0732">Signal</keyword>
<keyword evidence="9 11" id="KW-0472">Membrane</keyword>
<keyword evidence="5 11" id="KW-0812">Transmembrane</keyword>
<dbReference type="OrthoDB" id="7614057at2"/>
<keyword evidence="6" id="KW-0408">Iron</keyword>
<evidence type="ECO:0000259" key="15">
    <source>
        <dbReference type="Pfam" id="PF00593"/>
    </source>
</evidence>
<evidence type="ECO:0000256" key="7">
    <source>
        <dbReference type="ARBA" id="ARBA00023065"/>
    </source>
</evidence>
<name>G6EFN8_9SPHN</name>
<keyword evidence="10 11" id="KW-0998">Cell outer membrane</keyword>
<protein>
    <recommendedName>
        <fullName evidence="19">TonB-dependent receptor</fullName>
    </recommendedName>
</protein>
<comment type="subcellular location">
    <subcellularLocation>
        <location evidence="1 11">Cell outer membrane</location>
        <topology evidence="1 11">Multi-pass membrane protein</topology>
    </subcellularLocation>
</comment>
<evidence type="ECO:0000259" key="16">
    <source>
        <dbReference type="Pfam" id="PF07715"/>
    </source>
</evidence>
<evidence type="ECO:0000256" key="3">
    <source>
        <dbReference type="ARBA" id="ARBA00022452"/>
    </source>
</evidence>
<evidence type="ECO:0000313" key="18">
    <source>
        <dbReference type="Proteomes" id="UP000004030"/>
    </source>
</evidence>
<dbReference type="Pfam" id="PF07715">
    <property type="entry name" value="Plug"/>
    <property type="match status" value="1"/>
</dbReference>
<accession>G6EFN8</accession>
<feature type="chain" id="PRO_5003488087" description="TonB-dependent receptor" evidence="14">
    <location>
        <begin position="28"/>
        <end position="817"/>
    </location>
</feature>
<dbReference type="GO" id="GO:0009279">
    <property type="term" value="C:cell outer membrane"/>
    <property type="evidence" value="ECO:0007669"/>
    <property type="project" value="UniProtKB-SubCell"/>
</dbReference>
<dbReference type="SUPFAM" id="SSF56935">
    <property type="entry name" value="Porins"/>
    <property type="match status" value="1"/>
</dbReference>
<evidence type="ECO:0000313" key="17">
    <source>
        <dbReference type="EMBL" id="EHJ59909.1"/>
    </source>
</evidence>